<gene>
    <name evidence="6" type="primary">dacB</name>
    <name evidence="8" type="ORF">H1164_00095</name>
</gene>
<evidence type="ECO:0000259" key="7">
    <source>
        <dbReference type="PROSITE" id="PS51794"/>
    </source>
</evidence>
<comment type="caution">
    <text evidence="8">The sequence shown here is derived from an EMBL/GenBank/DDBJ whole genome shotgun (WGS) entry which is preliminary data.</text>
</comment>
<dbReference type="InterPro" id="IPR019457">
    <property type="entry name" value="CdaS_N"/>
</dbReference>
<evidence type="ECO:0000256" key="4">
    <source>
        <dbReference type="ARBA" id="ARBA00022741"/>
    </source>
</evidence>
<dbReference type="InterPro" id="IPR050338">
    <property type="entry name" value="DisA"/>
</dbReference>
<accession>A0A7W1X770</accession>
<dbReference type="InterPro" id="IPR003390">
    <property type="entry name" value="DNA_integrity_scan_DisA_N"/>
</dbReference>
<dbReference type="Pfam" id="PF02457">
    <property type="entry name" value="DAC"/>
    <property type="match status" value="1"/>
</dbReference>
<keyword evidence="4 6" id="KW-0547">Nucleotide-binding</keyword>
<evidence type="ECO:0000256" key="5">
    <source>
        <dbReference type="ARBA" id="ARBA00022840"/>
    </source>
</evidence>
<dbReference type="PROSITE" id="PS51794">
    <property type="entry name" value="DAC"/>
    <property type="match status" value="1"/>
</dbReference>
<dbReference type="PANTHER" id="PTHR34185:SF2">
    <property type="entry name" value="CYCLIC DI-AMP SYNTHASE CDAS"/>
    <property type="match status" value="1"/>
</dbReference>
<protein>
    <recommendedName>
        <fullName evidence="6">Diadenylate cyclase</fullName>
        <shortName evidence="6">DAC</shortName>
        <ecNumber evidence="6">2.7.7.85</ecNumber>
    </recommendedName>
    <alternativeName>
        <fullName evidence="6">Cyclic-di-AMP synthase</fullName>
        <shortName evidence="6">c-di-AMP synthase</shortName>
    </alternativeName>
</protein>
<keyword evidence="6" id="KW-0472">Membrane</keyword>
<evidence type="ECO:0000256" key="6">
    <source>
        <dbReference type="HAMAP-Rule" id="MF_00838"/>
    </source>
</evidence>
<evidence type="ECO:0000256" key="1">
    <source>
        <dbReference type="ARBA" id="ARBA00000877"/>
    </source>
</evidence>
<dbReference type="HAMAP" id="MF_00838">
    <property type="entry name" value="DacB"/>
    <property type="match status" value="1"/>
</dbReference>
<dbReference type="Gene3D" id="1.10.287.770">
    <property type="entry name" value="YojJ-like"/>
    <property type="match status" value="1"/>
</dbReference>
<keyword evidence="5 6" id="KW-0067">ATP-binding</keyword>
<keyword evidence="2 6" id="KW-0808">Transferase</keyword>
<dbReference type="InterPro" id="IPR034693">
    <property type="entry name" value="CdaS"/>
</dbReference>
<dbReference type="EMBL" id="JACEIP010000001">
    <property type="protein sequence ID" value="MBA4541313.1"/>
    <property type="molecule type" value="Genomic_DNA"/>
</dbReference>
<dbReference type="SUPFAM" id="SSF143597">
    <property type="entry name" value="YojJ-like"/>
    <property type="match status" value="1"/>
</dbReference>
<sequence>MDSYLQELSTVTREKLQTILEQMKQEIGRLLDELEHNRCCILSDFSRVSEQFANIQKVASSYYFETYLAPYTCRYPALAIAAQRLSKKRHGALIVVEREDPIESWIHEGIPIRAQLSAPLLETIFYPGNPLHDGAVVVKEDFILSAANVLPLSQKTSGHKMKIGTRHRAALGLTEKTDAFVLVVSEETGRISFALDGKLYPLTHEGMQSQMGH</sequence>
<dbReference type="NCBIfam" id="NF038328">
    <property type="entry name" value="c-di-AMP_CdaS"/>
    <property type="match status" value="1"/>
</dbReference>
<comment type="catalytic activity">
    <reaction evidence="1 6">
        <text>2 ATP = 3',3'-c-di-AMP + 2 diphosphate</text>
        <dbReference type="Rhea" id="RHEA:35655"/>
        <dbReference type="ChEBI" id="CHEBI:30616"/>
        <dbReference type="ChEBI" id="CHEBI:33019"/>
        <dbReference type="ChEBI" id="CHEBI:71500"/>
        <dbReference type="EC" id="2.7.7.85"/>
    </reaction>
</comment>
<dbReference type="RefSeq" id="WP_033099338.1">
    <property type="nucleotide sequence ID" value="NZ_JACEIP010000001.1"/>
</dbReference>
<reference evidence="8 9" key="1">
    <citation type="submission" date="2020-07" db="EMBL/GenBank/DDBJ databases">
        <authorList>
            <person name="Feng H."/>
        </authorList>
    </citation>
    <scope>NUCLEOTIDE SEQUENCE [LARGE SCALE GENOMIC DNA]</scope>
    <source>
        <strain evidence="9">s-11</strain>
    </source>
</reference>
<evidence type="ECO:0000256" key="2">
    <source>
        <dbReference type="ARBA" id="ARBA00022679"/>
    </source>
</evidence>
<dbReference type="Gene3D" id="3.40.1700.10">
    <property type="entry name" value="DNA integrity scanning protein, DisA, N-terminal domain"/>
    <property type="match status" value="1"/>
</dbReference>
<keyword evidence="9" id="KW-1185">Reference proteome</keyword>
<evidence type="ECO:0000313" key="9">
    <source>
        <dbReference type="Proteomes" id="UP000530514"/>
    </source>
</evidence>
<name>A0A7W1X770_9BACL</name>
<dbReference type="Pfam" id="PF10372">
    <property type="entry name" value="CdaS_N"/>
    <property type="match status" value="1"/>
</dbReference>
<organism evidence="8 9">
    <name type="scientific">Thermoactinomyces daqus</name>
    <dbReference type="NCBI Taxonomy" id="1329516"/>
    <lineage>
        <taxon>Bacteria</taxon>
        <taxon>Bacillati</taxon>
        <taxon>Bacillota</taxon>
        <taxon>Bacilli</taxon>
        <taxon>Bacillales</taxon>
        <taxon>Thermoactinomycetaceae</taxon>
        <taxon>Thermoactinomyces</taxon>
    </lineage>
</organism>
<feature type="domain" description="DAC" evidence="7">
    <location>
        <begin position="56"/>
        <end position="205"/>
    </location>
</feature>
<dbReference type="AlphaFoldDB" id="A0A7W1X770"/>
<keyword evidence="6" id="KW-1003">Cell membrane</keyword>
<comment type="function">
    <text evidence="6">Catalyzes the condensation of 2 ATP molecules into cyclic di-AMP (c-di-AMP), a second messenger used to regulate differing processes in different bacteria.</text>
</comment>
<dbReference type="GO" id="GO:0004016">
    <property type="term" value="F:adenylate cyclase activity"/>
    <property type="evidence" value="ECO:0007669"/>
    <property type="project" value="UniProtKB-UniRule"/>
</dbReference>
<dbReference type="InterPro" id="IPR036888">
    <property type="entry name" value="DNA_integrity_DisA_N_sf"/>
</dbReference>
<dbReference type="GO" id="GO:0005524">
    <property type="term" value="F:ATP binding"/>
    <property type="evidence" value="ECO:0007669"/>
    <property type="project" value="UniProtKB-UniRule"/>
</dbReference>
<proteinExistence type="inferred from homology"/>
<dbReference type="InterPro" id="IPR053472">
    <property type="entry name" value="DAC_CdaS-like"/>
</dbReference>
<dbReference type="PANTHER" id="PTHR34185">
    <property type="entry name" value="DIADENYLATE CYCLASE"/>
    <property type="match status" value="1"/>
</dbReference>
<dbReference type="Proteomes" id="UP000530514">
    <property type="component" value="Unassembled WGS sequence"/>
</dbReference>
<dbReference type="GO" id="GO:0106408">
    <property type="term" value="F:diadenylate cyclase activity"/>
    <property type="evidence" value="ECO:0007669"/>
    <property type="project" value="UniProtKB-EC"/>
</dbReference>
<comment type="subunit">
    <text evidence="6">Probably oligomerizes.</text>
</comment>
<dbReference type="OrthoDB" id="9807385at2"/>
<keyword evidence="6" id="KW-1133">Transmembrane helix</keyword>
<keyword evidence="3 6" id="KW-0548">Nucleotidyltransferase</keyword>
<comment type="similarity">
    <text evidence="6">Belongs to the adenylate cyclase family. DacB/CdaS subfamily.</text>
</comment>
<dbReference type="GO" id="GO:0006171">
    <property type="term" value="P:cAMP biosynthetic process"/>
    <property type="evidence" value="ECO:0007669"/>
    <property type="project" value="InterPro"/>
</dbReference>
<keyword evidence="6" id="KW-0812">Transmembrane</keyword>
<evidence type="ECO:0000256" key="3">
    <source>
        <dbReference type="ARBA" id="ARBA00022695"/>
    </source>
</evidence>
<evidence type="ECO:0000313" key="8">
    <source>
        <dbReference type="EMBL" id="MBA4541313.1"/>
    </source>
</evidence>
<dbReference type="EC" id="2.7.7.85" evidence="6"/>